<evidence type="ECO:0000313" key="6">
    <source>
        <dbReference type="EMBL" id="KAK6733020.1"/>
    </source>
</evidence>
<dbReference type="InterPro" id="IPR043129">
    <property type="entry name" value="ATPase_NBD"/>
</dbReference>
<organism evidence="6 7">
    <name type="scientific">Necator americanus</name>
    <name type="common">Human hookworm</name>
    <dbReference type="NCBI Taxonomy" id="51031"/>
    <lineage>
        <taxon>Eukaryota</taxon>
        <taxon>Metazoa</taxon>
        <taxon>Ecdysozoa</taxon>
        <taxon>Nematoda</taxon>
        <taxon>Chromadorea</taxon>
        <taxon>Rhabditida</taxon>
        <taxon>Rhabditina</taxon>
        <taxon>Rhabditomorpha</taxon>
        <taxon>Strongyloidea</taxon>
        <taxon>Ancylostomatidae</taxon>
        <taxon>Bunostominae</taxon>
        <taxon>Necator</taxon>
    </lineage>
</organism>
<sequence>MDQIGANQSHWKGVWSCAQYLGNFLCANEHVFQNSTCLELGSGTGVVGLVLGKLAVKKVILTDYPSEEILSLLRKNVEKNLLTAKCEVRGLDWQNTDNIAAVVDSLTDLDFLVAADVFYDVCTFRPLIATITAFFDKFPKLRFYFSYEERDDNWSIEDLLTFNNLQARLIQSRDYDGANVQIGVIYRKRMTGAIFCGIEGGATESHLVFVNASGETLGSSSSGGTNYILDGIEKIVNNIATWIREAATKNNIQLPVKGLGLGLSGAEGERDNALFVEYLQTHHGDIAEEAFLTSDSVATVAAAFEHGGIVLIAGTGSSCRVLLEDGRVFGVGGWGHVIGDGGSAFWIAIKAIRLLFDEDDGMETPHESTELIRRLLLQHFNLQNKVDILELLYNKFKKSKIASFTKVMAQHPEDPAIHKLFFEAGEVLGKHLLVAAGHLPSENRSEVNLVLVGSVFKSWPVIKDGFVYAIQGSWIPRINLYRPAKSKALGAAVLVAMRSDVRIPHPNNAELFETLDFPS</sequence>
<dbReference type="PANTHER" id="PTHR12862">
    <property type="entry name" value="BADF TYPE ATPASE DOMAIN-CONTAINING PROTEIN"/>
    <property type="match status" value="1"/>
</dbReference>
<comment type="caution">
    <text evidence="6">The sequence shown here is derived from an EMBL/GenBank/DDBJ whole genome shotgun (WGS) entry which is preliminary data.</text>
</comment>
<evidence type="ECO:0000256" key="2">
    <source>
        <dbReference type="ARBA" id="ARBA00012122"/>
    </source>
</evidence>
<dbReference type="Gene3D" id="3.40.50.150">
    <property type="entry name" value="Vaccinia Virus protein VP39"/>
    <property type="match status" value="1"/>
</dbReference>
<evidence type="ECO:0000256" key="4">
    <source>
        <dbReference type="ARBA" id="ARBA00031123"/>
    </source>
</evidence>
<dbReference type="Proteomes" id="UP001303046">
    <property type="component" value="Unassembled WGS sequence"/>
</dbReference>
<dbReference type="CDD" id="cd02440">
    <property type="entry name" value="AdoMet_MTases"/>
    <property type="match status" value="1"/>
</dbReference>
<proteinExistence type="inferred from homology"/>
<dbReference type="Pfam" id="PF01869">
    <property type="entry name" value="BcrAD_BadFG"/>
    <property type="match status" value="1"/>
</dbReference>
<dbReference type="InterPro" id="IPR029063">
    <property type="entry name" value="SAM-dependent_MTases_sf"/>
</dbReference>
<keyword evidence="7" id="KW-1185">Reference proteome</keyword>
<gene>
    <name evidence="6" type="primary">Necator_chrII.g4825</name>
    <name evidence="6" type="ORF">RB195_017033</name>
</gene>
<reference evidence="6 7" key="1">
    <citation type="submission" date="2023-08" db="EMBL/GenBank/DDBJ databases">
        <title>A Necator americanus chromosomal reference genome.</title>
        <authorList>
            <person name="Ilik V."/>
            <person name="Petrzelkova K.J."/>
            <person name="Pardy F."/>
            <person name="Fuh T."/>
            <person name="Niatou-Singa F.S."/>
            <person name="Gouil Q."/>
            <person name="Baker L."/>
            <person name="Ritchie M.E."/>
            <person name="Jex A.R."/>
            <person name="Gazzola D."/>
            <person name="Li H."/>
            <person name="Toshio Fujiwara R."/>
            <person name="Zhan B."/>
            <person name="Aroian R.V."/>
            <person name="Pafco B."/>
            <person name="Schwarz E.M."/>
        </authorList>
    </citation>
    <scope>NUCLEOTIDE SEQUENCE [LARGE SCALE GENOMIC DNA]</scope>
    <source>
        <strain evidence="6 7">Aroian</strain>
        <tissue evidence="6">Whole animal</tissue>
    </source>
</reference>
<accession>A0ABR1C6G3</accession>
<dbReference type="Pfam" id="PF10294">
    <property type="entry name" value="Methyltransf_16"/>
    <property type="match status" value="1"/>
</dbReference>
<evidence type="ECO:0000256" key="3">
    <source>
        <dbReference type="ARBA" id="ARBA00014974"/>
    </source>
</evidence>
<comment type="similarity">
    <text evidence="1">Belongs to the eukaryotic-type N-acetylglucosamine kinase family.</text>
</comment>
<evidence type="ECO:0000313" key="7">
    <source>
        <dbReference type="Proteomes" id="UP001303046"/>
    </source>
</evidence>
<dbReference type="EMBL" id="JAVFWL010000002">
    <property type="protein sequence ID" value="KAK6733020.1"/>
    <property type="molecule type" value="Genomic_DNA"/>
</dbReference>
<dbReference type="Gene3D" id="3.30.420.40">
    <property type="match status" value="2"/>
</dbReference>
<name>A0ABR1C6G3_NECAM</name>
<protein>
    <recommendedName>
        <fullName evidence="3">N-acetyl-D-glucosamine kinase</fullName>
        <ecNumber evidence="2">2.7.1.59</ecNumber>
    </recommendedName>
    <alternativeName>
        <fullName evidence="4">GlcNAc kinase</fullName>
    </alternativeName>
</protein>
<feature type="domain" description="ATPase BadF/BadG/BcrA/BcrD type" evidence="5">
    <location>
        <begin position="197"/>
        <end position="463"/>
    </location>
</feature>
<evidence type="ECO:0000259" key="5">
    <source>
        <dbReference type="Pfam" id="PF01869"/>
    </source>
</evidence>
<evidence type="ECO:0000256" key="1">
    <source>
        <dbReference type="ARBA" id="ARBA00006198"/>
    </source>
</evidence>
<dbReference type="InterPro" id="IPR002731">
    <property type="entry name" value="ATPase_BadF"/>
</dbReference>
<dbReference type="InterPro" id="IPR019410">
    <property type="entry name" value="Methyltransf_16"/>
</dbReference>
<dbReference type="SUPFAM" id="SSF53067">
    <property type="entry name" value="Actin-like ATPase domain"/>
    <property type="match status" value="2"/>
</dbReference>
<dbReference type="PANTHER" id="PTHR12862:SF0">
    <property type="entry name" value="N-ACETYL-D-GLUCOSAMINE KINASE"/>
    <property type="match status" value="1"/>
</dbReference>
<dbReference type="EC" id="2.7.1.59" evidence="2"/>
<dbReference type="InterPro" id="IPR039758">
    <property type="entry name" value="NAGK-like"/>
</dbReference>
<dbReference type="SUPFAM" id="SSF53335">
    <property type="entry name" value="S-adenosyl-L-methionine-dependent methyltransferases"/>
    <property type="match status" value="1"/>
</dbReference>